<accession>A0A7T0KF61</accession>
<reference evidence="2 3" key="1">
    <citation type="submission" date="2020-11" db="EMBL/GenBank/DDBJ databases">
        <title>Corynebacterium sp. ZJ-599.</title>
        <authorList>
            <person name="Zhou J."/>
        </authorList>
    </citation>
    <scope>NUCLEOTIDE SEQUENCE [LARGE SCALE GENOMIC DNA]</scope>
    <source>
        <strain evidence="2 3">ZJ-599</strain>
    </source>
</reference>
<keyword evidence="3" id="KW-1185">Reference proteome</keyword>
<feature type="compositionally biased region" description="Polar residues" evidence="1">
    <location>
        <begin position="49"/>
        <end position="58"/>
    </location>
</feature>
<gene>
    <name evidence="2" type="ORF">G7Y31_00265</name>
</gene>
<protein>
    <submittedName>
        <fullName evidence="2">Uncharacterized protein</fullName>
    </submittedName>
</protein>
<feature type="region of interest" description="Disordered" evidence="1">
    <location>
        <begin position="48"/>
        <end position="89"/>
    </location>
</feature>
<organism evidence="2 3">
    <name type="scientific">Corynebacterium lizhenjunii</name>
    <dbReference type="NCBI Taxonomy" id="2709394"/>
    <lineage>
        <taxon>Bacteria</taxon>
        <taxon>Bacillati</taxon>
        <taxon>Actinomycetota</taxon>
        <taxon>Actinomycetes</taxon>
        <taxon>Mycobacteriales</taxon>
        <taxon>Corynebacteriaceae</taxon>
        <taxon>Corynebacterium</taxon>
    </lineage>
</organism>
<evidence type="ECO:0000256" key="1">
    <source>
        <dbReference type="SAM" id="MobiDB-lite"/>
    </source>
</evidence>
<dbReference type="EMBL" id="CP064954">
    <property type="protein sequence ID" value="QPK79211.1"/>
    <property type="molecule type" value="Genomic_DNA"/>
</dbReference>
<dbReference type="AlphaFoldDB" id="A0A7T0KF61"/>
<proteinExistence type="predicted"/>
<evidence type="ECO:0000313" key="3">
    <source>
        <dbReference type="Proteomes" id="UP000594681"/>
    </source>
</evidence>
<name>A0A7T0KF61_9CORY</name>
<sequence>MFTASFKEIMAMRLEGKSYDAIASALGCSNREIPYRAGSTATALAKASTEPNEFQLNFPSAPDSRPSQPQACGASDEEMRPVRLQQEAQ</sequence>
<dbReference type="Proteomes" id="UP000594681">
    <property type="component" value="Chromosome"/>
</dbReference>
<dbReference type="KEGG" id="cliz:G7Y31_00265"/>
<evidence type="ECO:0000313" key="2">
    <source>
        <dbReference type="EMBL" id="QPK79211.1"/>
    </source>
</evidence>